<gene>
    <name evidence="1" type="ORF">PAUS00366_LOCUS18598</name>
</gene>
<reference evidence="1" key="1">
    <citation type="submission" date="2021-01" db="EMBL/GenBank/DDBJ databases">
        <authorList>
            <person name="Corre E."/>
            <person name="Pelletier E."/>
            <person name="Niang G."/>
            <person name="Scheremetjew M."/>
            <person name="Finn R."/>
            <person name="Kale V."/>
            <person name="Holt S."/>
            <person name="Cochrane G."/>
            <person name="Meng A."/>
            <person name="Brown T."/>
            <person name="Cohen L."/>
        </authorList>
    </citation>
    <scope>NUCLEOTIDE SEQUENCE</scope>
    <source>
        <strain evidence="1">10249 10 AB</strain>
    </source>
</reference>
<protein>
    <submittedName>
        <fullName evidence="1">Uncharacterized protein</fullName>
    </submittedName>
</protein>
<accession>A0A7S4ATK6</accession>
<evidence type="ECO:0000313" key="1">
    <source>
        <dbReference type="EMBL" id="CAE0725841.1"/>
    </source>
</evidence>
<organism evidence="1">
    <name type="scientific">Pseudo-nitzschia australis</name>
    <dbReference type="NCBI Taxonomy" id="44445"/>
    <lineage>
        <taxon>Eukaryota</taxon>
        <taxon>Sar</taxon>
        <taxon>Stramenopiles</taxon>
        <taxon>Ochrophyta</taxon>
        <taxon>Bacillariophyta</taxon>
        <taxon>Bacillariophyceae</taxon>
        <taxon>Bacillariophycidae</taxon>
        <taxon>Bacillariales</taxon>
        <taxon>Bacillariaceae</taxon>
        <taxon>Pseudo-nitzschia</taxon>
    </lineage>
</organism>
<proteinExistence type="predicted"/>
<dbReference type="EMBL" id="HBIX01027493">
    <property type="protein sequence ID" value="CAE0725841.1"/>
    <property type="molecule type" value="Transcribed_RNA"/>
</dbReference>
<name>A0A7S4ATK6_9STRA</name>
<sequence>MTEPTATKTIAEYLTKAELKPITKNRTSIDISEFQEAVGNALTNITSIYSKEVTEDLGHEYLVDKLYHYCKHREDPTASLPVPQPRPEKPSLLNAYEQKAYLYHLKPYQLSRNLDREARLLITKIFPDSLEGLLCPATRSLPPSVTARVAFGYIEEMVGATTTGNMRHQELLQKLITREYEPAISTAETYF</sequence>
<dbReference type="AlphaFoldDB" id="A0A7S4ATK6"/>